<protein>
    <submittedName>
        <fullName evidence="4">Hydrolase, TatD family</fullName>
    </submittedName>
</protein>
<proteinExistence type="predicted"/>
<dbReference type="AlphaFoldDB" id="F6BLI2"/>
<organism evidence="4 5">
    <name type="scientific">Thermoanaerobacterium xylanolyticum (strain ATCC 49914 / DSM 7097 / LX-11)</name>
    <dbReference type="NCBI Taxonomy" id="858215"/>
    <lineage>
        <taxon>Bacteria</taxon>
        <taxon>Bacillati</taxon>
        <taxon>Bacillota</taxon>
        <taxon>Clostridia</taxon>
        <taxon>Thermoanaerobacterales</taxon>
        <taxon>Thermoanaerobacteraceae</taxon>
        <taxon>Thermoanaerobacterium</taxon>
    </lineage>
</organism>
<dbReference type="Pfam" id="PF01026">
    <property type="entry name" value="TatD_DNase"/>
    <property type="match status" value="1"/>
</dbReference>
<feature type="binding site" evidence="3">
    <location>
        <position position="8"/>
    </location>
    <ligand>
        <name>a divalent metal cation</name>
        <dbReference type="ChEBI" id="CHEBI:60240"/>
        <label>1</label>
    </ligand>
</feature>
<dbReference type="CDD" id="cd01310">
    <property type="entry name" value="TatD_DNAse"/>
    <property type="match status" value="1"/>
</dbReference>
<gene>
    <name evidence="4" type="ordered locus">Thexy_0095</name>
</gene>
<dbReference type="HOGENOM" id="CLU_031506_4_0_9"/>
<feature type="binding site" evidence="3">
    <location>
        <position position="126"/>
    </location>
    <ligand>
        <name>a divalent metal cation</name>
        <dbReference type="ChEBI" id="CHEBI:60240"/>
        <label>2</label>
    </ligand>
</feature>
<dbReference type="GO" id="GO:0004536">
    <property type="term" value="F:DNA nuclease activity"/>
    <property type="evidence" value="ECO:0007669"/>
    <property type="project" value="InterPro"/>
</dbReference>
<dbReference type="eggNOG" id="COG0084">
    <property type="taxonomic scope" value="Bacteria"/>
</dbReference>
<dbReference type="PROSITE" id="PS01091">
    <property type="entry name" value="TATD_3"/>
    <property type="match status" value="1"/>
</dbReference>
<dbReference type="KEGG" id="txy:Thexy_0095"/>
<feature type="binding site" evidence="3">
    <location>
        <position position="6"/>
    </location>
    <ligand>
        <name>a divalent metal cation</name>
        <dbReference type="ChEBI" id="CHEBI:60240"/>
        <label>1</label>
    </ligand>
</feature>
<evidence type="ECO:0000256" key="3">
    <source>
        <dbReference type="PIRSR" id="PIRSR005902-1"/>
    </source>
</evidence>
<dbReference type="InterPro" id="IPR018228">
    <property type="entry name" value="DNase_TatD-rel_CS"/>
</dbReference>
<keyword evidence="1 3" id="KW-0479">Metal-binding</keyword>
<dbReference type="PANTHER" id="PTHR46124">
    <property type="entry name" value="D-AMINOACYL-TRNA DEACYLASE"/>
    <property type="match status" value="1"/>
</dbReference>
<dbReference type="Gene3D" id="3.20.20.140">
    <property type="entry name" value="Metal-dependent hydrolases"/>
    <property type="match status" value="1"/>
</dbReference>
<dbReference type="Proteomes" id="UP000007239">
    <property type="component" value="Chromosome"/>
</dbReference>
<feature type="binding site" evidence="3">
    <location>
        <position position="151"/>
    </location>
    <ligand>
        <name>a divalent metal cation</name>
        <dbReference type="ChEBI" id="CHEBI:60240"/>
        <label>2</label>
    </ligand>
</feature>
<evidence type="ECO:0000313" key="4">
    <source>
        <dbReference type="EMBL" id="AEF16158.1"/>
    </source>
</evidence>
<dbReference type="RefSeq" id="WP_013786920.1">
    <property type="nucleotide sequence ID" value="NC_015555.1"/>
</dbReference>
<evidence type="ECO:0000256" key="2">
    <source>
        <dbReference type="ARBA" id="ARBA00022801"/>
    </source>
</evidence>
<dbReference type="EMBL" id="CP002739">
    <property type="protein sequence ID" value="AEF16158.1"/>
    <property type="molecule type" value="Genomic_DNA"/>
</dbReference>
<dbReference type="InterPro" id="IPR001130">
    <property type="entry name" value="TatD-like"/>
</dbReference>
<dbReference type="GO" id="GO:0046872">
    <property type="term" value="F:metal ion binding"/>
    <property type="evidence" value="ECO:0007669"/>
    <property type="project" value="UniProtKB-KW"/>
</dbReference>
<reference evidence="4" key="1">
    <citation type="submission" date="2011-05" db="EMBL/GenBank/DDBJ databases">
        <title>Complete sequence of Thermoanaerobacterium xylanolyticum LX-11.</title>
        <authorList>
            <consortium name="US DOE Joint Genome Institute"/>
            <person name="Lucas S."/>
            <person name="Han J."/>
            <person name="Lapidus A."/>
            <person name="Cheng J.-F."/>
            <person name="Goodwin L."/>
            <person name="Pitluck S."/>
            <person name="Peters L."/>
            <person name="Mikhailova N."/>
            <person name="Lu M."/>
            <person name="Han C."/>
            <person name="Tapia R."/>
            <person name="Land M."/>
            <person name="Hauser L."/>
            <person name="Kyrpides N."/>
            <person name="Ivanova N."/>
            <person name="Pagani I."/>
            <person name="Hemme C."/>
            <person name="Woyke T."/>
        </authorList>
    </citation>
    <scope>NUCLEOTIDE SEQUENCE</scope>
    <source>
        <strain evidence="4">LX-11</strain>
    </source>
</reference>
<dbReference type="PANTHER" id="PTHR46124:SF2">
    <property type="entry name" value="D-AMINOACYL-TRNA DEACYLASE"/>
    <property type="match status" value="1"/>
</dbReference>
<dbReference type="GO" id="GO:0016788">
    <property type="term" value="F:hydrolase activity, acting on ester bonds"/>
    <property type="evidence" value="ECO:0007669"/>
    <property type="project" value="InterPro"/>
</dbReference>
<dbReference type="NCBIfam" id="TIGR00010">
    <property type="entry name" value="YchF/TatD family DNA exonuclease"/>
    <property type="match status" value="1"/>
</dbReference>
<dbReference type="FunFam" id="3.20.20.140:FF:000005">
    <property type="entry name" value="TatD family hydrolase"/>
    <property type="match status" value="1"/>
</dbReference>
<keyword evidence="2 4" id="KW-0378">Hydrolase</keyword>
<accession>F6BLI2</accession>
<keyword evidence="5" id="KW-1185">Reference proteome</keyword>
<feature type="binding site" evidence="3">
    <location>
        <position position="201"/>
    </location>
    <ligand>
        <name>a divalent metal cation</name>
        <dbReference type="ChEBI" id="CHEBI:60240"/>
        <label>1</label>
    </ligand>
</feature>
<dbReference type="SUPFAM" id="SSF51556">
    <property type="entry name" value="Metallo-dependent hydrolases"/>
    <property type="match status" value="1"/>
</dbReference>
<evidence type="ECO:0000256" key="1">
    <source>
        <dbReference type="ARBA" id="ARBA00022723"/>
    </source>
</evidence>
<name>F6BLI2_THEXL</name>
<dbReference type="InterPro" id="IPR032466">
    <property type="entry name" value="Metal_Hydrolase"/>
</dbReference>
<sequence>MIIDSHAHLEDEKYDEDRENVIKRCKDELTLLINVGSSIEASKKSIELAKSNDFIYAAIGIHPEYSQKEINDIGVIEELLSQEKVVAIGEIGLDYYYGDPPVEYQKQCFIEQIRLAKKYNLPIVIHDRDAHGDVLDIVKKEWTSSLRGAFHSYSGSSEMAFQLIEMNFYISLGGPVTFKNAKRAVDVAMKIPIEKLLIETDSPYLTPMPYRGKRNEPTNVKYVAQKIAEIKNMTFDEVCDITASNALELFKISPSNL</sequence>
<dbReference type="STRING" id="858215.Thexy_0095"/>
<dbReference type="InterPro" id="IPR015991">
    <property type="entry name" value="TatD/YcfH-like"/>
</dbReference>
<dbReference type="PIRSF" id="PIRSF005902">
    <property type="entry name" value="DNase_TatD"/>
    <property type="match status" value="1"/>
</dbReference>
<evidence type="ECO:0000313" key="5">
    <source>
        <dbReference type="Proteomes" id="UP000007239"/>
    </source>
</evidence>
<feature type="binding site" evidence="3">
    <location>
        <position position="90"/>
    </location>
    <ligand>
        <name>a divalent metal cation</name>
        <dbReference type="ChEBI" id="CHEBI:60240"/>
        <label>1</label>
    </ligand>
</feature>